<evidence type="ECO:0000313" key="2">
    <source>
        <dbReference type="Proteomes" id="UP000030787"/>
    </source>
</evidence>
<dbReference type="Proteomes" id="UP000030787">
    <property type="component" value="Chromosome"/>
</dbReference>
<reference evidence="1 2" key="1">
    <citation type="journal article" date="2014" name="Appl. Environ. Microbiol.">
        <title>Comparative Genome Analysis of 'Candidatus Methanoplasma termitum' Indicates a New Mode of Energy Metabolism in the Seventh Order of Methanogens.</title>
        <authorList>
            <person name="Lang K."/>
            <person name="Schuldes J."/>
            <person name="Klingl A."/>
            <person name="Poehlein A."/>
            <person name="Daniel R."/>
            <person name="Brune A."/>
        </authorList>
    </citation>
    <scope>NUCLEOTIDE SEQUENCE [LARGE SCALE GENOMIC DNA]</scope>
    <source>
        <strain evidence="2">Mpt1</strain>
    </source>
</reference>
<dbReference type="HOGENOM" id="CLU_1458138_0_0_2"/>
<dbReference type="STRING" id="1577791.Mpt1_c06760"/>
<accession>A0A0A7LGE5</accession>
<protein>
    <submittedName>
        <fullName evidence="1">Uncharacterized protein</fullName>
    </submittedName>
</protein>
<dbReference type="OrthoDB" id="52966at2157"/>
<keyword evidence="2" id="KW-1185">Reference proteome</keyword>
<dbReference type="RefSeq" id="WP_048112140.1">
    <property type="nucleotide sequence ID" value="NZ_CP010070.1"/>
</dbReference>
<sequence length="185" mass="20743">MADDIFVIQALPTGPDGYPYDEIADIAICKVDLKSGTYQTVYHNIISYDPKQLGKKKLDYLAAVGKIYAEDLYAGDPEKKVTGEVSQMIEGNNVAAYDGKHEFGRYMTYGNWGLTHRTSIMPSVSAKMPISLKCRFPSDEPITIRKAYRRLLRNDPACIGTGRRAIHLAQMTSELMIHMRGKGKY</sequence>
<gene>
    <name evidence="1" type="ORF">Mpt1_c06760</name>
</gene>
<dbReference type="GeneID" id="24818342"/>
<evidence type="ECO:0000313" key="1">
    <source>
        <dbReference type="EMBL" id="AIZ56561.1"/>
    </source>
</evidence>
<organism evidence="1 2">
    <name type="scientific">Candidatus Methanoplasma termitum</name>
    <dbReference type="NCBI Taxonomy" id="1577791"/>
    <lineage>
        <taxon>Archaea</taxon>
        <taxon>Methanobacteriati</taxon>
        <taxon>Thermoplasmatota</taxon>
        <taxon>Thermoplasmata</taxon>
        <taxon>Methanomassiliicoccales</taxon>
        <taxon>Methanomassiliicoccaceae</taxon>
        <taxon>Candidatus Methanoplasma</taxon>
    </lineage>
</organism>
<name>A0A0A7LGE5_9ARCH</name>
<dbReference type="EMBL" id="CP010070">
    <property type="protein sequence ID" value="AIZ56561.1"/>
    <property type="molecule type" value="Genomic_DNA"/>
</dbReference>
<dbReference type="AlphaFoldDB" id="A0A0A7LGE5"/>
<proteinExistence type="predicted"/>
<dbReference type="KEGG" id="mear:Mpt1_c06760"/>